<evidence type="ECO:0000313" key="2">
    <source>
        <dbReference type="EMBL" id="OJH42715.1"/>
    </source>
</evidence>
<accession>A0A1L9BKI2</accession>
<dbReference type="EMBL" id="MPIN01000001">
    <property type="protein sequence ID" value="OJH42715.1"/>
    <property type="molecule type" value="Genomic_DNA"/>
</dbReference>
<organism evidence="2 3">
    <name type="scientific">Cystobacter ferrugineus</name>
    <dbReference type="NCBI Taxonomy" id="83449"/>
    <lineage>
        <taxon>Bacteria</taxon>
        <taxon>Pseudomonadati</taxon>
        <taxon>Myxococcota</taxon>
        <taxon>Myxococcia</taxon>
        <taxon>Myxococcales</taxon>
        <taxon>Cystobacterineae</taxon>
        <taxon>Archangiaceae</taxon>
        <taxon>Cystobacter</taxon>
    </lineage>
</organism>
<dbReference type="STRING" id="83449.BON30_05920"/>
<dbReference type="Gene3D" id="1.10.150.690">
    <property type="entry name" value="DUF2063"/>
    <property type="match status" value="1"/>
</dbReference>
<reference evidence="3" key="1">
    <citation type="submission" date="2016-11" db="EMBL/GenBank/DDBJ databases">
        <authorList>
            <person name="Shukria A."/>
            <person name="Stevens D.C."/>
        </authorList>
    </citation>
    <scope>NUCLEOTIDE SEQUENCE [LARGE SCALE GENOMIC DNA]</scope>
    <source>
        <strain evidence="3">Cbfe23</strain>
    </source>
</reference>
<gene>
    <name evidence="2" type="ORF">BON30_05920</name>
</gene>
<protein>
    <recommendedName>
        <fullName evidence="1">Putative DNA-binding domain-containing protein</fullName>
    </recommendedName>
</protein>
<comment type="caution">
    <text evidence="2">The sequence shown here is derived from an EMBL/GenBank/DDBJ whole genome shotgun (WGS) entry which is preliminary data.</text>
</comment>
<sequence length="247" mass="27546">MKLREFFGAITPFLQGEASHREAVQALYGVPAQARVTDARRLALYGRMCQRHRFEVLEGLYPHCVRAVRDRQGEEGWAALVEAYYRAHPMRAAELNANGAHLPEFLTHYAPAKGLPEWLPELADVEWWEWEVLVAPDREQEGPRPCLASTVDLRPYRHDLVEWMDAEPSARADAPEPRASLVLFWRDPEGNFRRGNASALELHVIKAVHAGKGLDATAAEAGLPVEDLEATRAELIASGVLLGFAAP</sequence>
<dbReference type="RefSeq" id="WP_071896812.1">
    <property type="nucleotide sequence ID" value="NZ_MPIN01000001.1"/>
</dbReference>
<dbReference type="AlphaFoldDB" id="A0A1L9BKI2"/>
<feature type="domain" description="Putative DNA-binding" evidence="1">
    <location>
        <begin position="34"/>
        <end position="106"/>
    </location>
</feature>
<reference evidence="2 3" key="2">
    <citation type="submission" date="2016-12" db="EMBL/GenBank/DDBJ databases">
        <title>Draft Genome Sequence of Cystobacter ferrugineus Strain Cbfe23.</title>
        <authorList>
            <person name="Akbar S."/>
            <person name="Dowd S.E."/>
            <person name="Stevens D.C."/>
        </authorList>
    </citation>
    <scope>NUCLEOTIDE SEQUENCE [LARGE SCALE GENOMIC DNA]</scope>
    <source>
        <strain evidence="2 3">Cbfe23</strain>
    </source>
</reference>
<evidence type="ECO:0000313" key="3">
    <source>
        <dbReference type="Proteomes" id="UP000182229"/>
    </source>
</evidence>
<dbReference type="InterPro" id="IPR044922">
    <property type="entry name" value="DUF2063_N_sf"/>
</dbReference>
<keyword evidence="3" id="KW-1185">Reference proteome</keyword>
<dbReference type="InterPro" id="IPR018640">
    <property type="entry name" value="DUF2063"/>
</dbReference>
<dbReference type="Proteomes" id="UP000182229">
    <property type="component" value="Unassembled WGS sequence"/>
</dbReference>
<evidence type="ECO:0000259" key="1">
    <source>
        <dbReference type="Pfam" id="PF09836"/>
    </source>
</evidence>
<name>A0A1L9BKI2_9BACT</name>
<dbReference type="Pfam" id="PF09836">
    <property type="entry name" value="DUF2063"/>
    <property type="match status" value="1"/>
</dbReference>
<proteinExistence type="predicted"/>